<evidence type="ECO:0000256" key="11">
    <source>
        <dbReference type="ARBA" id="ARBA00023136"/>
    </source>
</evidence>
<dbReference type="SUPFAM" id="SSF101874">
    <property type="entry name" value="YceI-like"/>
    <property type="match status" value="1"/>
</dbReference>
<dbReference type="Pfam" id="PF04264">
    <property type="entry name" value="YceI"/>
    <property type="match status" value="1"/>
</dbReference>
<keyword evidence="10" id="KW-0408">Iron</keyword>
<protein>
    <recommendedName>
        <fullName evidence="14">Lipid/polyisoprenoid-binding YceI-like domain-containing protein</fullName>
    </recommendedName>
</protein>
<proteinExistence type="inferred from homology"/>
<keyword evidence="16" id="KW-1185">Reference proteome</keyword>
<evidence type="ECO:0000256" key="5">
    <source>
        <dbReference type="ARBA" id="ARBA00022617"/>
    </source>
</evidence>
<dbReference type="InterPro" id="IPR052168">
    <property type="entry name" value="Cytochrome_b561_oxidase"/>
</dbReference>
<dbReference type="Gene3D" id="1.20.950.20">
    <property type="entry name" value="Transmembrane di-heme cytochromes, Chain C"/>
    <property type="match status" value="1"/>
</dbReference>
<evidence type="ECO:0000256" key="9">
    <source>
        <dbReference type="ARBA" id="ARBA00022989"/>
    </source>
</evidence>
<dbReference type="EMBL" id="AQQW01000001">
    <property type="protein sequence ID" value="ETW14472.1"/>
    <property type="molecule type" value="Genomic_DNA"/>
</dbReference>
<feature type="transmembrane region" description="Helical" evidence="13">
    <location>
        <begin position="17"/>
        <end position="38"/>
    </location>
</feature>
<evidence type="ECO:0000256" key="13">
    <source>
        <dbReference type="SAM" id="Phobius"/>
    </source>
</evidence>
<dbReference type="RefSeq" id="WP_043841366.1">
    <property type="nucleotide sequence ID" value="NZ_AQQW01000001.1"/>
</dbReference>
<dbReference type="GO" id="GO:0020037">
    <property type="term" value="F:heme binding"/>
    <property type="evidence" value="ECO:0007669"/>
    <property type="project" value="TreeGrafter"/>
</dbReference>
<evidence type="ECO:0000256" key="8">
    <source>
        <dbReference type="ARBA" id="ARBA00022982"/>
    </source>
</evidence>
<feature type="transmembrane region" description="Helical" evidence="13">
    <location>
        <begin position="199"/>
        <end position="223"/>
    </location>
</feature>
<comment type="similarity">
    <text evidence="12">Belongs to the cytochrome b561 family.</text>
</comment>
<keyword evidence="5" id="KW-0349">Heme</keyword>
<dbReference type="InterPro" id="IPR007372">
    <property type="entry name" value="Lipid/polyisoprenoid-bd_YceI"/>
</dbReference>
<keyword evidence="4" id="KW-1003">Cell membrane</keyword>
<evidence type="ECO:0000256" key="12">
    <source>
        <dbReference type="ARBA" id="ARBA00037975"/>
    </source>
</evidence>
<dbReference type="GO" id="GO:0046872">
    <property type="term" value="F:metal ion binding"/>
    <property type="evidence" value="ECO:0007669"/>
    <property type="project" value="UniProtKB-KW"/>
</dbReference>
<reference evidence="15 16" key="1">
    <citation type="journal article" date="2014" name="Antonie Van Leeuwenhoek">
        <title>Roseivivax atlanticus sp. nov., isolated from surface seawater of the Atlantic Ocean.</title>
        <authorList>
            <person name="Li G."/>
            <person name="Lai Q."/>
            <person name="Liu X."/>
            <person name="Sun F."/>
            <person name="Shao Z."/>
        </authorList>
    </citation>
    <scope>NUCLEOTIDE SEQUENCE [LARGE SCALE GENOMIC DNA]</scope>
    <source>
        <strain evidence="15 16">22II-s10s</strain>
    </source>
</reference>
<keyword evidence="3" id="KW-0813">Transport</keyword>
<organism evidence="15 16">
    <name type="scientific">Roseivivax marinus</name>
    <dbReference type="NCBI Taxonomy" id="1379903"/>
    <lineage>
        <taxon>Bacteria</taxon>
        <taxon>Pseudomonadati</taxon>
        <taxon>Pseudomonadota</taxon>
        <taxon>Alphaproteobacteria</taxon>
        <taxon>Rhodobacterales</taxon>
        <taxon>Roseobacteraceae</taxon>
        <taxon>Roseivivax</taxon>
    </lineage>
</organism>
<feature type="transmembrane region" description="Helical" evidence="13">
    <location>
        <begin position="96"/>
        <end position="115"/>
    </location>
</feature>
<keyword evidence="8" id="KW-0249">Electron transport</keyword>
<dbReference type="GO" id="GO:0005886">
    <property type="term" value="C:plasma membrane"/>
    <property type="evidence" value="ECO:0007669"/>
    <property type="project" value="UniProtKB-SubCell"/>
</dbReference>
<dbReference type="SUPFAM" id="SSF81342">
    <property type="entry name" value="Transmembrane di-heme cytochromes"/>
    <property type="match status" value="1"/>
</dbReference>
<keyword evidence="7" id="KW-0479">Metal-binding</keyword>
<gene>
    <name evidence="15" type="ORF">ATO8_01145</name>
</gene>
<feature type="domain" description="Lipid/polyisoprenoid-binding YceI-like" evidence="14">
    <location>
        <begin position="240"/>
        <end position="395"/>
    </location>
</feature>
<comment type="subcellular location">
    <subcellularLocation>
        <location evidence="2">Cell membrane</location>
        <topology evidence="2">Multi-pass membrane protein</topology>
    </subcellularLocation>
</comment>
<keyword evidence="9 13" id="KW-1133">Transmembrane helix</keyword>
<comment type="caution">
    <text evidence="15">The sequence shown here is derived from an EMBL/GenBank/DDBJ whole genome shotgun (WGS) entry which is preliminary data.</text>
</comment>
<feature type="transmembrane region" description="Helical" evidence="13">
    <location>
        <begin position="59"/>
        <end position="76"/>
    </location>
</feature>
<dbReference type="InterPro" id="IPR011577">
    <property type="entry name" value="Cyt_b561_bac/Ni-Hgenase"/>
</dbReference>
<dbReference type="PANTHER" id="PTHR30529">
    <property type="entry name" value="CYTOCHROME B561"/>
    <property type="match status" value="1"/>
</dbReference>
<evidence type="ECO:0000256" key="1">
    <source>
        <dbReference type="ARBA" id="ARBA00001970"/>
    </source>
</evidence>
<dbReference type="InterPro" id="IPR036761">
    <property type="entry name" value="TTHA0802/YceI-like_sf"/>
</dbReference>
<dbReference type="Pfam" id="PF01292">
    <property type="entry name" value="Ni_hydr_CYTB"/>
    <property type="match status" value="1"/>
</dbReference>
<feature type="transmembrane region" description="Helical" evidence="13">
    <location>
        <begin position="148"/>
        <end position="169"/>
    </location>
</feature>
<dbReference type="GO" id="GO:0022904">
    <property type="term" value="P:respiratory electron transport chain"/>
    <property type="evidence" value="ECO:0007669"/>
    <property type="project" value="InterPro"/>
</dbReference>
<evidence type="ECO:0000256" key="7">
    <source>
        <dbReference type="ARBA" id="ARBA00022723"/>
    </source>
</evidence>
<dbReference type="PANTHER" id="PTHR30529:SF7">
    <property type="entry name" value="CYTOCHROME B561 BACTERIAL_NI-HYDROGENASE DOMAIN-CONTAINING PROTEIN"/>
    <property type="match status" value="1"/>
</dbReference>
<sequence length="399" mass="42614">MSLGNATDRYGAVAKTFHWITALGIFANLALGFAAEWAPRGTEGEIALKTALFSAHKTVGVAVFFVALLRILWTLAQPKPAPLHPERRTETLTADTVHWLLYGSLVLVPLSGWIGHAASEGFARIWWPFGQSLPLVPKSSELAETAWTLHYVFILVLVASIVLHVAGAVKHHVVDKDATLRRMLPGTTRAASPDGRHGIVLPFVLALAFWGVALAGGAAAGLFSGPEGGESAALEDVDSEWEVQDGTLAIVVQQMGSEVRGEFADWTADIAFTPRDEPGPAGEVTVQIAVPSLTLGSVTSEAKAPAYLAAEEHPTATFAAEILREADRWVADGTVKLKGQEAPVTMPFELTLDGDTAEMRGTAMLDRRNYEVGQSMDSEDTVGFEVGVQVELTAVRASE</sequence>
<dbReference type="Gene3D" id="2.40.128.110">
    <property type="entry name" value="Lipid/polyisoprenoid-binding, YceI-like"/>
    <property type="match status" value="1"/>
</dbReference>
<dbReference type="SMART" id="SM00867">
    <property type="entry name" value="YceI"/>
    <property type="match status" value="1"/>
</dbReference>
<comment type="cofactor">
    <cofactor evidence="1">
        <name>heme b</name>
        <dbReference type="ChEBI" id="CHEBI:60344"/>
    </cofactor>
</comment>
<accession>W4HP01</accession>
<dbReference type="InterPro" id="IPR016174">
    <property type="entry name" value="Di-haem_cyt_TM"/>
</dbReference>
<keyword evidence="6 13" id="KW-0812">Transmembrane</keyword>
<dbReference type="Proteomes" id="UP000019063">
    <property type="component" value="Unassembled WGS sequence"/>
</dbReference>
<evidence type="ECO:0000256" key="6">
    <source>
        <dbReference type="ARBA" id="ARBA00022692"/>
    </source>
</evidence>
<keyword evidence="11 13" id="KW-0472">Membrane</keyword>
<name>W4HP01_9RHOB</name>
<dbReference type="eggNOG" id="COG2353">
    <property type="taxonomic scope" value="Bacteria"/>
</dbReference>
<dbReference type="GO" id="GO:0009055">
    <property type="term" value="F:electron transfer activity"/>
    <property type="evidence" value="ECO:0007669"/>
    <property type="project" value="InterPro"/>
</dbReference>
<dbReference type="eggNOG" id="COG3038">
    <property type="taxonomic scope" value="Bacteria"/>
</dbReference>
<dbReference type="AlphaFoldDB" id="W4HP01"/>
<evidence type="ECO:0000256" key="10">
    <source>
        <dbReference type="ARBA" id="ARBA00023004"/>
    </source>
</evidence>
<evidence type="ECO:0000313" key="16">
    <source>
        <dbReference type="Proteomes" id="UP000019063"/>
    </source>
</evidence>
<evidence type="ECO:0000256" key="4">
    <source>
        <dbReference type="ARBA" id="ARBA00022475"/>
    </source>
</evidence>
<dbReference type="PATRIC" id="fig|1317118.6.peg.238"/>
<evidence type="ECO:0000259" key="14">
    <source>
        <dbReference type="SMART" id="SM00867"/>
    </source>
</evidence>
<evidence type="ECO:0000256" key="3">
    <source>
        <dbReference type="ARBA" id="ARBA00022448"/>
    </source>
</evidence>
<evidence type="ECO:0000313" key="15">
    <source>
        <dbReference type="EMBL" id="ETW14472.1"/>
    </source>
</evidence>
<dbReference type="STRING" id="1379903.ATO8_01145"/>
<evidence type="ECO:0000256" key="2">
    <source>
        <dbReference type="ARBA" id="ARBA00004651"/>
    </source>
</evidence>